<proteinExistence type="predicted"/>
<keyword evidence="1" id="KW-0732">Signal</keyword>
<reference evidence="2" key="1">
    <citation type="submission" date="2021-01" db="UniProtKB">
        <authorList>
            <consortium name="EnsemblPlants"/>
        </authorList>
    </citation>
    <scope>IDENTIFICATION</scope>
</reference>
<dbReference type="AlphaFoldDB" id="A0A7N0ZZD6"/>
<dbReference type="Gramene" id="Kaladp0053s0305.1.v1.1">
    <property type="protein sequence ID" value="Kaladp0053s0305.1.v1.1.CDS.1"/>
    <property type="gene ID" value="Kaladp0053s0305.v1.1"/>
</dbReference>
<organism evidence="2 3">
    <name type="scientific">Kalanchoe fedtschenkoi</name>
    <name type="common">Lavender scallops</name>
    <name type="synonym">South American air plant</name>
    <dbReference type="NCBI Taxonomy" id="63787"/>
    <lineage>
        <taxon>Eukaryota</taxon>
        <taxon>Viridiplantae</taxon>
        <taxon>Streptophyta</taxon>
        <taxon>Embryophyta</taxon>
        <taxon>Tracheophyta</taxon>
        <taxon>Spermatophyta</taxon>
        <taxon>Magnoliopsida</taxon>
        <taxon>eudicotyledons</taxon>
        <taxon>Gunneridae</taxon>
        <taxon>Pentapetalae</taxon>
        <taxon>Saxifragales</taxon>
        <taxon>Crassulaceae</taxon>
        <taxon>Kalanchoe</taxon>
    </lineage>
</organism>
<feature type="chain" id="PRO_5029833587" description="Secreted protein" evidence="1">
    <location>
        <begin position="21"/>
        <end position="75"/>
    </location>
</feature>
<dbReference type="Proteomes" id="UP000594263">
    <property type="component" value="Unplaced"/>
</dbReference>
<evidence type="ECO:0000313" key="2">
    <source>
        <dbReference type="EnsemblPlants" id="Kaladp0053s0305.1.v1.1.CDS.1"/>
    </source>
</evidence>
<keyword evidence="3" id="KW-1185">Reference proteome</keyword>
<sequence>MMMVVAVLLVVVCLMGSNELQEIQNKFFFHFHMSCQQLLQFFRTPQGIANMILSTGLSRICPDLVQVRVPHQQLL</sequence>
<evidence type="ECO:0000256" key="1">
    <source>
        <dbReference type="SAM" id="SignalP"/>
    </source>
</evidence>
<evidence type="ECO:0008006" key="4">
    <source>
        <dbReference type="Google" id="ProtNLM"/>
    </source>
</evidence>
<accession>A0A7N0ZZD6</accession>
<protein>
    <recommendedName>
        <fullName evidence="4">Secreted protein</fullName>
    </recommendedName>
</protein>
<name>A0A7N0ZZD6_KALFE</name>
<feature type="signal peptide" evidence="1">
    <location>
        <begin position="1"/>
        <end position="20"/>
    </location>
</feature>
<dbReference type="EnsemblPlants" id="Kaladp0053s0305.1.v1.1">
    <property type="protein sequence ID" value="Kaladp0053s0305.1.v1.1.CDS.1"/>
    <property type="gene ID" value="Kaladp0053s0305.v1.1"/>
</dbReference>
<evidence type="ECO:0000313" key="3">
    <source>
        <dbReference type="Proteomes" id="UP000594263"/>
    </source>
</evidence>